<dbReference type="EMBL" id="JABBNB010000026">
    <property type="protein sequence ID" value="NMO03701.1"/>
    <property type="molecule type" value="Genomic_DNA"/>
</dbReference>
<comment type="caution">
    <text evidence="2">The sequence shown here is derived from an EMBL/GenBank/DDBJ whole genome shotgun (WGS) entry which is preliminary data.</text>
</comment>
<organism evidence="2 3">
    <name type="scientific">Gordonia asplenii</name>
    <dbReference type="NCBI Taxonomy" id="2725283"/>
    <lineage>
        <taxon>Bacteria</taxon>
        <taxon>Bacillati</taxon>
        <taxon>Actinomycetota</taxon>
        <taxon>Actinomycetes</taxon>
        <taxon>Mycobacteriales</taxon>
        <taxon>Gordoniaceae</taxon>
        <taxon>Gordonia</taxon>
    </lineage>
</organism>
<dbReference type="InterPro" id="IPR000073">
    <property type="entry name" value="AB_hydrolase_1"/>
</dbReference>
<evidence type="ECO:0000313" key="3">
    <source>
        <dbReference type="Proteomes" id="UP000550729"/>
    </source>
</evidence>
<name>A0A848L560_9ACTN</name>
<keyword evidence="3" id="KW-1185">Reference proteome</keyword>
<evidence type="ECO:0000259" key="1">
    <source>
        <dbReference type="Pfam" id="PF00561"/>
    </source>
</evidence>
<dbReference type="PANTHER" id="PTHR43194">
    <property type="entry name" value="HYDROLASE ALPHA/BETA FOLD FAMILY"/>
    <property type="match status" value="1"/>
</dbReference>
<dbReference type="AlphaFoldDB" id="A0A848L560"/>
<gene>
    <name evidence="2" type="ORF">HH308_21015</name>
</gene>
<evidence type="ECO:0000313" key="2">
    <source>
        <dbReference type="EMBL" id="NMO03701.1"/>
    </source>
</evidence>
<feature type="domain" description="AB hydrolase-1" evidence="1">
    <location>
        <begin position="31"/>
        <end position="265"/>
    </location>
</feature>
<protein>
    <submittedName>
        <fullName evidence="2">Alpha/beta hydrolase</fullName>
    </submittedName>
</protein>
<dbReference type="Pfam" id="PF00561">
    <property type="entry name" value="Abhydrolase_1"/>
    <property type="match status" value="1"/>
</dbReference>
<dbReference type="Proteomes" id="UP000550729">
    <property type="component" value="Unassembled WGS sequence"/>
</dbReference>
<dbReference type="PANTHER" id="PTHR43194:SF2">
    <property type="entry name" value="PEROXISOMAL MEMBRANE PROTEIN LPX1"/>
    <property type="match status" value="1"/>
</dbReference>
<dbReference type="RefSeq" id="WP_170196209.1">
    <property type="nucleotide sequence ID" value="NZ_JABBNB010000026.1"/>
</dbReference>
<accession>A0A848L560</accession>
<proteinExistence type="predicted"/>
<dbReference type="GO" id="GO:0016787">
    <property type="term" value="F:hydrolase activity"/>
    <property type="evidence" value="ECO:0007669"/>
    <property type="project" value="UniProtKB-KW"/>
</dbReference>
<keyword evidence="2" id="KW-0378">Hydrolase</keyword>
<dbReference type="Gene3D" id="3.40.50.1820">
    <property type="entry name" value="alpha/beta hydrolase"/>
    <property type="match status" value="1"/>
</dbReference>
<reference evidence="2 3" key="1">
    <citation type="submission" date="2020-04" db="EMBL/GenBank/DDBJ databases">
        <title>Gordonia sp. nov. TBRC 11910.</title>
        <authorList>
            <person name="Suriyachadkun C."/>
        </authorList>
    </citation>
    <scope>NUCLEOTIDE SEQUENCE [LARGE SCALE GENOMIC DNA]</scope>
    <source>
        <strain evidence="2 3">TBRC 11910</strain>
    </source>
</reference>
<dbReference type="SUPFAM" id="SSF53474">
    <property type="entry name" value="alpha/beta-Hydrolases"/>
    <property type="match status" value="1"/>
</dbReference>
<sequence>MPLNETMTSFHGDGVILAASTWVSSSMPAGIVLLLHGGGQTRHSWQQTGRRLAAHGWVVHALDLRGHGASDWAPDGDYTIDAHARDIACVARSLPEPPILVGASLGGMASLIAAAADTGLARALVLVDITPKAQPKGLAKIHDFMESGVQGFDTLDDVLAAVVAYNPQRRRAPRIEGLRKNLRNRDGRWYWHWDPRILAQRENSVAAADERERTARRAAQQISVPTLLVRGAQSDVVGDDGVADLLALIPGARHVDVDGAGHMVSGDDNDVLSHGIVDFCASLRA</sequence>
<dbReference type="InterPro" id="IPR029058">
    <property type="entry name" value="AB_hydrolase_fold"/>
</dbReference>
<dbReference type="InterPro" id="IPR050228">
    <property type="entry name" value="Carboxylesterase_BioH"/>
</dbReference>